<evidence type="ECO:0000256" key="3">
    <source>
        <dbReference type="ARBA" id="ARBA00022525"/>
    </source>
</evidence>
<dbReference type="EMBL" id="OC915324">
    <property type="protein sequence ID" value="CAD7639889.1"/>
    <property type="molecule type" value="Genomic_DNA"/>
</dbReference>
<evidence type="ECO:0000313" key="7">
    <source>
        <dbReference type="EMBL" id="CAD7639889.1"/>
    </source>
</evidence>
<dbReference type="Pfam" id="PF17065">
    <property type="entry name" value="UPF0669"/>
    <property type="match status" value="1"/>
</dbReference>
<comment type="similarity">
    <text evidence="2">Belongs to the UPF0669 family.</text>
</comment>
<keyword evidence="4" id="KW-0732">Signal</keyword>
<gene>
    <name evidence="7" type="ORF">ONB1V03_LOCUS2271</name>
</gene>
<evidence type="ECO:0000256" key="4">
    <source>
        <dbReference type="ARBA" id="ARBA00022729"/>
    </source>
</evidence>
<dbReference type="AlphaFoldDB" id="A0A7R9LDX2"/>
<feature type="region of interest" description="Disordered" evidence="6">
    <location>
        <begin position="172"/>
        <end position="197"/>
    </location>
</feature>
<evidence type="ECO:0000256" key="6">
    <source>
        <dbReference type="SAM" id="MobiDB-lite"/>
    </source>
</evidence>
<keyword evidence="3" id="KW-0964">Secreted</keyword>
<dbReference type="GO" id="GO:0005576">
    <property type="term" value="C:extracellular region"/>
    <property type="evidence" value="ECO:0007669"/>
    <property type="project" value="UniProtKB-SubCell"/>
</dbReference>
<name>A0A7R9LDX2_9ACAR</name>
<comment type="subcellular location">
    <subcellularLocation>
        <location evidence="1">Secreted</location>
    </subcellularLocation>
</comment>
<keyword evidence="5" id="KW-0325">Glycoprotein</keyword>
<dbReference type="InterPro" id="IPR031420">
    <property type="entry name" value="UPF0669"/>
</dbReference>
<evidence type="ECO:0000256" key="1">
    <source>
        <dbReference type="ARBA" id="ARBA00004613"/>
    </source>
</evidence>
<evidence type="ECO:0000256" key="5">
    <source>
        <dbReference type="ARBA" id="ARBA00023180"/>
    </source>
</evidence>
<dbReference type="PANTHER" id="PTHR31703">
    <property type="entry name" value="UPF0669 PROTEIN C6ORF120"/>
    <property type="match status" value="1"/>
</dbReference>
<dbReference type="PANTHER" id="PTHR31703:SF2">
    <property type="entry name" value="UPF0669 PROTEIN C6ORF120"/>
    <property type="match status" value="1"/>
</dbReference>
<protein>
    <submittedName>
        <fullName evidence="7">Uncharacterized protein</fullName>
    </submittedName>
</protein>
<dbReference type="EMBL" id="CAJPVJ010000499">
    <property type="protein sequence ID" value="CAG2162679.1"/>
    <property type="molecule type" value="Genomic_DNA"/>
</dbReference>
<proteinExistence type="inferred from homology"/>
<reference evidence="7" key="1">
    <citation type="submission" date="2020-11" db="EMBL/GenBank/DDBJ databases">
        <authorList>
            <person name="Tran Van P."/>
        </authorList>
    </citation>
    <scope>NUCLEOTIDE SEQUENCE</scope>
</reference>
<organism evidence="7">
    <name type="scientific">Oppiella nova</name>
    <dbReference type="NCBI Taxonomy" id="334625"/>
    <lineage>
        <taxon>Eukaryota</taxon>
        <taxon>Metazoa</taxon>
        <taxon>Ecdysozoa</taxon>
        <taxon>Arthropoda</taxon>
        <taxon>Chelicerata</taxon>
        <taxon>Arachnida</taxon>
        <taxon>Acari</taxon>
        <taxon>Acariformes</taxon>
        <taxon>Sarcoptiformes</taxon>
        <taxon>Oribatida</taxon>
        <taxon>Brachypylina</taxon>
        <taxon>Oppioidea</taxon>
        <taxon>Oppiidae</taxon>
        <taxon>Oppiella</taxon>
    </lineage>
</organism>
<dbReference type="Proteomes" id="UP000728032">
    <property type="component" value="Unassembled WGS sequence"/>
</dbReference>
<evidence type="ECO:0000313" key="8">
    <source>
        <dbReference type="Proteomes" id="UP000728032"/>
    </source>
</evidence>
<dbReference type="OrthoDB" id="10046613at2759"/>
<evidence type="ECO:0000256" key="2">
    <source>
        <dbReference type="ARBA" id="ARBA00008960"/>
    </source>
</evidence>
<accession>A0A7R9LDX2</accession>
<keyword evidence="8" id="KW-1185">Reference proteome</keyword>
<sequence>MQPTIVSTLTTLYVIHGCLKTIAALNDRNVLFRESVDGSVESGNYSYYSYNGADKLLLVLTTHSGDADLYVSQSDASGRAMKPLYDFPDHDLQSVTCGEDVVRVDDNFRRPIGIAVYGHPSHETSRYTLDVIGVHFFDDLDATDDNYVFATDDELISYEEFFGEQFRGLDNKVPKSRHKSGDTSGAQKGAKEGSDADNGSETWDFVINLLANILHILLEAIL</sequence>